<dbReference type="Gene3D" id="1.20.140.10">
    <property type="entry name" value="Butyryl-CoA Dehydrogenase, subunit A, domain 3"/>
    <property type="match status" value="1"/>
</dbReference>
<dbReference type="InterPro" id="IPR009075">
    <property type="entry name" value="AcylCo_DH/oxidase_C"/>
</dbReference>
<accession>A0A1B1LF80</accession>
<dbReference type="InterPro" id="IPR009100">
    <property type="entry name" value="AcylCoA_DH/oxidase_NM_dom_sf"/>
</dbReference>
<dbReference type="GO" id="GO:0050660">
    <property type="term" value="F:flavin adenine dinucleotide binding"/>
    <property type="evidence" value="ECO:0007669"/>
    <property type="project" value="InterPro"/>
</dbReference>
<dbReference type="InterPro" id="IPR013786">
    <property type="entry name" value="AcylCoA_DH/ox_N"/>
</dbReference>
<proteinExistence type="inferred from homology"/>
<dbReference type="InterPro" id="IPR006089">
    <property type="entry name" value="Acyl-CoA_DH_CS"/>
</dbReference>
<name>A0A1B1LF80_BACTU</name>
<feature type="domain" description="Acyl-CoA dehydrogenase/oxidase C-terminal" evidence="9">
    <location>
        <begin position="229"/>
        <end position="376"/>
    </location>
</feature>
<dbReference type="SMR" id="A0A1B1LF80"/>
<dbReference type="SUPFAM" id="SSF56645">
    <property type="entry name" value="Acyl-CoA dehydrogenase NM domain-like"/>
    <property type="match status" value="1"/>
</dbReference>
<dbReference type="PANTHER" id="PTHR43884:SF41">
    <property type="entry name" value="ACYL-COA DEHYDROGENASE"/>
    <property type="match status" value="1"/>
</dbReference>
<evidence type="ECO:0000313" key="13">
    <source>
        <dbReference type="Proteomes" id="UP000194143"/>
    </source>
</evidence>
<dbReference type="RefSeq" id="WP_000545539.1">
    <property type="nucleotide sequence ID" value="NZ_CP015350.1"/>
</dbReference>
<evidence type="ECO:0000256" key="3">
    <source>
        <dbReference type="ARBA" id="ARBA00022630"/>
    </source>
</evidence>
<evidence type="ECO:0000256" key="5">
    <source>
        <dbReference type="ARBA" id="ARBA00023002"/>
    </source>
</evidence>
<feature type="domain" description="Acyl-CoA oxidase/dehydrogenase middle" evidence="10">
    <location>
        <begin position="122"/>
        <end position="217"/>
    </location>
</feature>
<dbReference type="FunFam" id="1.20.140.10:FF:000004">
    <property type="entry name" value="Acyl-CoA dehydrogenase FadE25"/>
    <property type="match status" value="1"/>
</dbReference>
<evidence type="ECO:0000256" key="6">
    <source>
        <dbReference type="ARBA" id="ARBA00052546"/>
    </source>
</evidence>
<comment type="catalytic activity">
    <reaction evidence="6">
        <text>a 2,3-saturated acyl-CoA + A = a 2,3-dehydroacyl-CoA + AH2</text>
        <dbReference type="Rhea" id="RHEA:48608"/>
        <dbReference type="ChEBI" id="CHEBI:13193"/>
        <dbReference type="ChEBI" id="CHEBI:17499"/>
        <dbReference type="ChEBI" id="CHEBI:60015"/>
        <dbReference type="ChEBI" id="CHEBI:65111"/>
    </reaction>
</comment>
<keyword evidence="13" id="KW-1185">Reference proteome</keyword>
<evidence type="ECO:0000259" key="10">
    <source>
        <dbReference type="Pfam" id="PF02770"/>
    </source>
</evidence>
<feature type="domain" description="Acyl-CoA dehydrogenase/oxidase N-terminal" evidence="11">
    <location>
        <begin position="6"/>
        <end position="118"/>
    </location>
</feature>
<dbReference type="GO" id="GO:0003995">
    <property type="term" value="F:acyl-CoA dehydrogenase activity"/>
    <property type="evidence" value="ECO:0007669"/>
    <property type="project" value="InterPro"/>
</dbReference>
<dbReference type="PROSITE" id="PS00073">
    <property type="entry name" value="ACYL_COA_DH_2"/>
    <property type="match status" value="1"/>
</dbReference>
<dbReference type="PIRSF" id="PIRSF016578">
    <property type="entry name" value="HsaA"/>
    <property type="match status" value="1"/>
</dbReference>
<dbReference type="PROSITE" id="PS00072">
    <property type="entry name" value="ACYL_COA_DH_1"/>
    <property type="match status" value="1"/>
</dbReference>
<gene>
    <name evidence="12" type="ORF">CAB88_27800</name>
</gene>
<comment type="cofactor">
    <cofactor evidence="1 8">
        <name>FAD</name>
        <dbReference type="ChEBI" id="CHEBI:57692"/>
    </cofactor>
</comment>
<dbReference type="Pfam" id="PF00441">
    <property type="entry name" value="Acyl-CoA_dh_1"/>
    <property type="match status" value="1"/>
</dbReference>
<evidence type="ECO:0000256" key="2">
    <source>
        <dbReference type="ARBA" id="ARBA00009347"/>
    </source>
</evidence>
<dbReference type="PANTHER" id="PTHR43884">
    <property type="entry name" value="ACYL-COA DEHYDROGENASE"/>
    <property type="match status" value="1"/>
</dbReference>
<dbReference type="Gene3D" id="1.10.540.10">
    <property type="entry name" value="Acyl-CoA dehydrogenase/oxidase, N-terminal domain"/>
    <property type="match status" value="1"/>
</dbReference>
<comment type="similarity">
    <text evidence="2 8">Belongs to the acyl-CoA dehydrogenase family.</text>
</comment>
<evidence type="ECO:0000256" key="8">
    <source>
        <dbReference type="RuleBase" id="RU362125"/>
    </source>
</evidence>
<reference evidence="12 13" key="1">
    <citation type="submission" date="2017-04" db="EMBL/GenBank/DDBJ databases">
        <title>Complete Genome Sequence of Bacillus thuringiensis type Strain ATCC 10792.</title>
        <authorList>
            <person name="Oh D.-H."/>
            <person name="Park B.-J."/>
            <person name="Shuai W."/>
            <person name="Chelliah R."/>
        </authorList>
    </citation>
    <scope>NUCLEOTIDE SEQUENCE [LARGE SCALE GENOMIC DNA]</scope>
    <source>
        <strain evidence="12 13">ATCC 10792</strain>
    </source>
</reference>
<sequence>MHFKLSEEHEMIRKMVRDFAKNEVAPTAAERDEEERFDRELFDQMAELGLTGIPWPEEYGGIGSDYLAYVIAIEELSRVCASTGVTLSAHTSLAGWPIFKFGTEEQKQKFLRPMAEGKKIGAYGLTEPASGSDAGGMKTIAKRDGDHYILNGSKIFITNGGIADIYVVFALTDPESKQRGTSAFIVESDTPGFSVGKKESKLGIRSSPTTEIMFEDCRIPVENLLGEEGQGFKVAMQTLDGGRNGIAAQAVGIAQGALDASVEYARERHQFGKPIAAQQGIGFKLADMATDVEAARLLTYQAAWLESEGLPYGKESAMSKVFAGDTAMKVTTEAVQVFGGYGYTKDYPVERYMRDAKITQIYEGTQEIQRLVISRMLTK</sequence>
<keyword evidence="4 8" id="KW-0274">FAD</keyword>
<protein>
    <recommendedName>
        <fullName evidence="7">Acyl-CoA dehydrogenase</fullName>
    </recommendedName>
</protein>
<evidence type="ECO:0000256" key="1">
    <source>
        <dbReference type="ARBA" id="ARBA00001974"/>
    </source>
</evidence>
<keyword evidence="3 8" id="KW-0285">Flavoprotein</keyword>
<evidence type="ECO:0000256" key="4">
    <source>
        <dbReference type="ARBA" id="ARBA00022827"/>
    </source>
</evidence>
<dbReference type="Proteomes" id="UP000194143">
    <property type="component" value="Chromosome"/>
</dbReference>
<evidence type="ECO:0000256" key="7">
    <source>
        <dbReference type="ARBA" id="ARBA00067585"/>
    </source>
</evidence>
<evidence type="ECO:0000259" key="9">
    <source>
        <dbReference type="Pfam" id="PF00441"/>
    </source>
</evidence>
<dbReference type="SUPFAM" id="SSF47203">
    <property type="entry name" value="Acyl-CoA dehydrogenase C-terminal domain-like"/>
    <property type="match status" value="1"/>
</dbReference>
<dbReference type="AlphaFoldDB" id="A0A1B1LF80"/>
<dbReference type="Pfam" id="PF02771">
    <property type="entry name" value="Acyl-CoA_dh_N"/>
    <property type="match status" value="1"/>
</dbReference>
<evidence type="ECO:0000313" key="12">
    <source>
        <dbReference type="EMBL" id="ARP60660.1"/>
    </source>
</evidence>
<dbReference type="InterPro" id="IPR037069">
    <property type="entry name" value="AcylCoA_DH/ox_N_sf"/>
</dbReference>
<dbReference type="EMBL" id="CP021061">
    <property type="protein sequence ID" value="ARP60660.1"/>
    <property type="molecule type" value="Genomic_DNA"/>
</dbReference>
<dbReference type="Gene3D" id="2.40.110.10">
    <property type="entry name" value="Butyryl-CoA Dehydrogenase, subunit A, domain 2"/>
    <property type="match status" value="1"/>
</dbReference>
<dbReference type="InterPro" id="IPR036250">
    <property type="entry name" value="AcylCo_DH-like_C"/>
</dbReference>
<organism evidence="12 13">
    <name type="scientific">Bacillus thuringiensis</name>
    <dbReference type="NCBI Taxonomy" id="1428"/>
    <lineage>
        <taxon>Bacteria</taxon>
        <taxon>Bacillati</taxon>
        <taxon>Bacillota</taxon>
        <taxon>Bacilli</taxon>
        <taxon>Bacillales</taxon>
        <taxon>Bacillaceae</taxon>
        <taxon>Bacillus</taxon>
        <taxon>Bacillus cereus group</taxon>
    </lineage>
</organism>
<dbReference type="InterPro" id="IPR046373">
    <property type="entry name" value="Acyl-CoA_Oxase/DH_mid-dom_sf"/>
</dbReference>
<evidence type="ECO:0000259" key="11">
    <source>
        <dbReference type="Pfam" id="PF02771"/>
    </source>
</evidence>
<dbReference type="CDD" id="cd01158">
    <property type="entry name" value="SCAD_SBCAD"/>
    <property type="match status" value="1"/>
</dbReference>
<keyword evidence="5 8" id="KW-0560">Oxidoreductase</keyword>
<dbReference type="FunFam" id="1.10.540.10:FF:000002">
    <property type="entry name" value="Acyl-CoA dehydrogenase FadE19"/>
    <property type="match status" value="1"/>
</dbReference>
<dbReference type="FunFam" id="2.40.110.10:FF:000001">
    <property type="entry name" value="Acyl-CoA dehydrogenase, mitochondrial"/>
    <property type="match status" value="1"/>
</dbReference>
<dbReference type="InterPro" id="IPR006091">
    <property type="entry name" value="Acyl-CoA_Oxase/DH_mid-dom"/>
</dbReference>
<dbReference type="Pfam" id="PF02770">
    <property type="entry name" value="Acyl-CoA_dh_M"/>
    <property type="match status" value="1"/>
</dbReference>
<dbReference type="GeneID" id="67469609"/>